<gene>
    <name evidence="3" type="primary">LOC113216298</name>
</gene>
<reference evidence="3" key="1">
    <citation type="submission" date="2025-08" db="UniProtKB">
        <authorList>
            <consortium name="RefSeq"/>
        </authorList>
    </citation>
    <scope>IDENTIFICATION</scope>
    <source>
        <tissue evidence="3">Whole organism</tissue>
    </source>
</reference>
<dbReference type="GeneID" id="113216298"/>
<dbReference type="RefSeq" id="XP_052133277.1">
    <property type="nucleotide sequence ID" value="XM_052277317.1"/>
</dbReference>
<protein>
    <submittedName>
        <fullName evidence="3">Uncharacterized protein LOC113216298</fullName>
    </submittedName>
</protein>
<dbReference type="KEGG" id="foc:113216298"/>
<dbReference type="Proteomes" id="UP000504606">
    <property type="component" value="Unplaced"/>
</dbReference>
<organism evidence="2 3">
    <name type="scientific">Frankliniella occidentalis</name>
    <name type="common">Western flower thrips</name>
    <name type="synonym">Euthrips occidentalis</name>
    <dbReference type="NCBI Taxonomy" id="133901"/>
    <lineage>
        <taxon>Eukaryota</taxon>
        <taxon>Metazoa</taxon>
        <taxon>Ecdysozoa</taxon>
        <taxon>Arthropoda</taxon>
        <taxon>Hexapoda</taxon>
        <taxon>Insecta</taxon>
        <taxon>Pterygota</taxon>
        <taxon>Neoptera</taxon>
        <taxon>Paraneoptera</taxon>
        <taxon>Thysanoptera</taxon>
        <taxon>Terebrantia</taxon>
        <taxon>Thripoidea</taxon>
        <taxon>Thripidae</taxon>
        <taxon>Frankliniella</taxon>
    </lineage>
</organism>
<accession>A0A9C6XDF1</accession>
<dbReference type="AlphaFoldDB" id="A0A9C6XDF1"/>
<feature type="region of interest" description="Disordered" evidence="1">
    <location>
        <begin position="79"/>
        <end position="117"/>
    </location>
</feature>
<name>A0A9C6XDF1_FRAOC</name>
<feature type="compositionally biased region" description="Polar residues" evidence="1">
    <location>
        <begin position="93"/>
        <end position="108"/>
    </location>
</feature>
<evidence type="ECO:0000313" key="3">
    <source>
        <dbReference type="RefSeq" id="XP_052133277.1"/>
    </source>
</evidence>
<proteinExistence type="predicted"/>
<dbReference type="OrthoDB" id="6781654at2759"/>
<evidence type="ECO:0000256" key="1">
    <source>
        <dbReference type="SAM" id="MobiDB-lite"/>
    </source>
</evidence>
<evidence type="ECO:0000313" key="2">
    <source>
        <dbReference type="Proteomes" id="UP000504606"/>
    </source>
</evidence>
<sequence>MSNVKPSVEDGGGEVELELRLALTEWGFPDLIPHFTRHEIKYDAFLTLSAEDLRYILPYGKVLKFSFVYEREIVALRQPKPSSSDTQKPDVDPSTSKDSSVELESTVFNSDEEEENSEELVTEVKKVLSLTFQGQVLLATKSDDLKNEDRDRIAELVICEELRKSESKLIDSKRLLSLAKGVAGAIDGESYITYYTPHKRIDGQVFQARGKFCTQVQSWRKRGMEVGLVSKIHSYKKPRTSSPDCVVPQDAVVAVDWLKVNLGPFSTAALHWKSSYEYRVQLFESFDEDCIERYLNTFPILRQPTGLELVSRFTFLGHTN</sequence>
<keyword evidence="2" id="KW-1185">Reference proteome</keyword>